<name>A0A085VQY2_PSESX</name>
<evidence type="ECO:0000313" key="2">
    <source>
        <dbReference type="Proteomes" id="UP000028631"/>
    </source>
</evidence>
<dbReference type="OrthoDB" id="9799872at2"/>
<dbReference type="PANTHER" id="PTHR40036">
    <property type="entry name" value="MACROCIN O-METHYLTRANSFERASE"/>
    <property type="match status" value="1"/>
</dbReference>
<evidence type="ECO:0000313" key="1">
    <source>
        <dbReference type="EMBL" id="KFE57845.1"/>
    </source>
</evidence>
<dbReference type="InterPro" id="IPR029063">
    <property type="entry name" value="SAM-dependent_MTases_sf"/>
</dbReference>
<dbReference type="PANTHER" id="PTHR40036:SF1">
    <property type="entry name" value="MACROCIN O-METHYLTRANSFERASE"/>
    <property type="match status" value="1"/>
</dbReference>
<dbReference type="InterPro" id="IPR008884">
    <property type="entry name" value="TylF_MeTrfase"/>
</dbReference>
<organism evidence="1 2">
    <name type="scientific">Pseudomonas syringae</name>
    <dbReference type="NCBI Taxonomy" id="317"/>
    <lineage>
        <taxon>Bacteria</taxon>
        <taxon>Pseudomonadati</taxon>
        <taxon>Pseudomonadota</taxon>
        <taxon>Gammaproteobacteria</taxon>
        <taxon>Pseudomonadales</taxon>
        <taxon>Pseudomonadaceae</taxon>
        <taxon>Pseudomonas</taxon>
    </lineage>
</organism>
<dbReference type="AlphaFoldDB" id="A0A085VQY2"/>
<comment type="caution">
    <text evidence="1">The sequence shown here is derived from an EMBL/GenBank/DDBJ whole genome shotgun (WGS) entry which is preliminary data.</text>
</comment>
<dbReference type="Pfam" id="PF05711">
    <property type="entry name" value="TylF"/>
    <property type="match status" value="1"/>
</dbReference>
<protein>
    <recommendedName>
        <fullName evidence="3">Methyltransferase</fullName>
    </recommendedName>
</protein>
<proteinExistence type="predicted"/>
<accession>A0A085VQY2</accession>
<dbReference type="RefSeq" id="WP_032625487.1">
    <property type="nucleotide sequence ID" value="NZ_JPQU01000015.1"/>
</dbReference>
<dbReference type="SUPFAM" id="SSF53335">
    <property type="entry name" value="S-adenosyl-L-methionine-dependent methyltransferases"/>
    <property type="match status" value="1"/>
</dbReference>
<sequence>MAAWLKRKLTGLSYGYLRKTASWSHPKSPEIRHERVLPFCSYAPWANDQAFRSAYERVAKNTLVDSYRLYELWSLARQLDGLEGDFLEVGVWQGGSGCLLALASQRPGRRVWLADTFEGVVKAGELDTRYSGGEHSDTDIELVKALIARCGVSDRVEALQGMFPEFNAERVGERLALLHIDVDVYESARSVLEWALPKLGIGSIVVFDDYGFFGCEGVTRLVNEFMVGNQNFRFLHNLNGHAVLVRVAVEASHV</sequence>
<dbReference type="EMBL" id="JPQU01000015">
    <property type="protein sequence ID" value="KFE57845.1"/>
    <property type="molecule type" value="Genomic_DNA"/>
</dbReference>
<gene>
    <name evidence="1" type="ORF">IV01_01930</name>
</gene>
<dbReference type="Gene3D" id="3.40.50.150">
    <property type="entry name" value="Vaccinia Virus protein VP39"/>
    <property type="match status" value="1"/>
</dbReference>
<dbReference type="Proteomes" id="UP000028631">
    <property type="component" value="Unassembled WGS sequence"/>
</dbReference>
<reference evidence="1 2" key="1">
    <citation type="submission" date="2014-07" db="EMBL/GenBank/DDBJ databases">
        <title>Draft Genome Sequences of Environmental Pseudomonas syringae strains.</title>
        <authorList>
            <person name="Baltrus D.A."/>
            <person name="Berge O."/>
            <person name="Morris C."/>
        </authorList>
    </citation>
    <scope>NUCLEOTIDE SEQUENCE [LARGE SCALE GENOMIC DNA]</scope>
    <source>
        <strain evidence="1 2">GAW0119</strain>
    </source>
</reference>
<evidence type="ECO:0008006" key="3">
    <source>
        <dbReference type="Google" id="ProtNLM"/>
    </source>
</evidence>
<keyword evidence="2" id="KW-1185">Reference proteome</keyword>
<dbReference type="PATRIC" id="fig|317.175.peg.412"/>